<keyword evidence="3" id="KW-0238">DNA-binding</keyword>
<feature type="domain" description="HTH lysR-type" evidence="5">
    <location>
        <begin position="1"/>
        <end position="58"/>
    </location>
</feature>
<keyword evidence="2" id="KW-0805">Transcription regulation</keyword>
<dbReference type="Gene3D" id="1.10.10.10">
    <property type="entry name" value="Winged helix-like DNA-binding domain superfamily/Winged helix DNA-binding domain"/>
    <property type="match status" value="1"/>
</dbReference>
<dbReference type="PRINTS" id="PR00039">
    <property type="entry name" value="HTHLYSR"/>
</dbReference>
<name>A0A317CM50_9GAMM</name>
<dbReference type="InterPro" id="IPR005119">
    <property type="entry name" value="LysR_subst-bd"/>
</dbReference>
<dbReference type="GO" id="GO:0000976">
    <property type="term" value="F:transcription cis-regulatory region binding"/>
    <property type="evidence" value="ECO:0007669"/>
    <property type="project" value="TreeGrafter"/>
</dbReference>
<accession>A0A317CM50</accession>
<dbReference type="InterPro" id="IPR036390">
    <property type="entry name" value="WH_DNA-bd_sf"/>
</dbReference>
<sequence length="292" mass="32637">MDTRNYLAFLSVAKLGSFSKAANTLFITQPAVSKRIAALEQWIGHPLFDRAGHTILLNESGRALLPHAQRIIRDIEESKQIIANLSGSISGQLSLVTSHHIGLRRLPDTLQQFNREYADVKLDLAFMDSEDACQRIEKGEFEMGVVTLPIKASNQLKLTPIWQDELCIAVANSHPLLKLNEVSLKDLSAHRAILPSRGTYTRSIIEGQLIQQQRLLDVVLETNYLETIRMMVSVGLGWSALPRTMLGDDLCEIKIEELNMFRTLGLVQHAQRSVSGASAAFIRLLEERSTLK</sequence>
<dbReference type="PANTHER" id="PTHR30126:SF81">
    <property type="entry name" value="HTH-TYPE TRANSCRIPTIONAL REGULATOR ILVY"/>
    <property type="match status" value="1"/>
</dbReference>
<keyword evidence="7" id="KW-1185">Reference proteome</keyword>
<dbReference type="RefSeq" id="WP_109821503.1">
    <property type="nucleotide sequence ID" value="NZ_QGKL01000004.1"/>
</dbReference>
<evidence type="ECO:0000313" key="7">
    <source>
        <dbReference type="Proteomes" id="UP000245506"/>
    </source>
</evidence>
<dbReference type="InterPro" id="IPR000847">
    <property type="entry name" value="LysR_HTH_N"/>
</dbReference>
<gene>
    <name evidence="6" type="ORF">DKT75_00625</name>
</gene>
<keyword evidence="4" id="KW-0804">Transcription</keyword>
<evidence type="ECO:0000256" key="2">
    <source>
        <dbReference type="ARBA" id="ARBA00023015"/>
    </source>
</evidence>
<dbReference type="InterPro" id="IPR036388">
    <property type="entry name" value="WH-like_DNA-bd_sf"/>
</dbReference>
<evidence type="ECO:0000256" key="1">
    <source>
        <dbReference type="ARBA" id="ARBA00009437"/>
    </source>
</evidence>
<dbReference type="Pfam" id="PF00126">
    <property type="entry name" value="HTH_1"/>
    <property type="match status" value="1"/>
</dbReference>
<dbReference type="GO" id="GO:0003700">
    <property type="term" value="F:DNA-binding transcription factor activity"/>
    <property type="evidence" value="ECO:0007669"/>
    <property type="project" value="InterPro"/>
</dbReference>
<dbReference type="SUPFAM" id="SSF46785">
    <property type="entry name" value="Winged helix' DNA-binding domain"/>
    <property type="match status" value="1"/>
</dbReference>
<organism evidence="6 7">
    <name type="scientific">Leucothrix arctica</name>
    <dbReference type="NCBI Taxonomy" id="1481894"/>
    <lineage>
        <taxon>Bacteria</taxon>
        <taxon>Pseudomonadati</taxon>
        <taxon>Pseudomonadota</taxon>
        <taxon>Gammaproteobacteria</taxon>
        <taxon>Thiotrichales</taxon>
        <taxon>Thiotrichaceae</taxon>
        <taxon>Leucothrix</taxon>
    </lineage>
</organism>
<reference evidence="6 7" key="1">
    <citation type="submission" date="2018-05" db="EMBL/GenBank/DDBJ databases">
        <title>Leucothrix arctica sp. nov., isolated from Arctic seawater.</title>
        <authorList>
            <person name="Choi A."/>
            <person name="Baek K."/>
        </authorList>
    </citation>
    <scope>NUCLEOTIDE SEQUENCE [LARGE SCALE GENOMIC DNA]</scope>
    <source>
        <strain evidence="6 7">IMCC9719</strain>
    </source>
</reference>
<dbReference type="PANTHER" id="PTHR30126">
    <property type="entry name" value="HTH-TYPE TRANSCRIPTIONAL REGULATOR"/>
    <property type="match status" value="1"/>
</dbReference>
<evidence type="ECO:0000256" key="3">
    <source>
        <dbReference type="ARBA" id="ARBA00023125"/>
    </source>
</evidence>
<evidence type="ECO:0000256" key="4">
    <source>
        <dbReference type="ARBA" id="ARBA00023163"/>
    </source>
</evidence>
<evidence type="ECO:0000259" key="5">
    <source>
        <dbReference type="PROSITE" id="PS50931"/>
    </source>
</evidence>
<dbReference type="PROSITE" id="PS50931">
    <property type="entry name" value="HTH_LYSR"/>
    <property type="match status" value="1"/>
</dbReference>
<dbReference type="Pfam" id="PF03466">
    <property type="entry name" value="LysR_substrate"/>
    <property type="match status" value="1"/>
</dbReference>
<proteinExistence type="inferred from homology"/>
<dbReference type="FunFam" id="1.10.10.10:FF:000001">
    <property type="entry name" value="LysR family transcriptional regulator"/>
    <property type="match status" value="1"/>
</dbReference>
<dbReference type="EMBL" id="QGKL01000004">
    <property type="protein sequence ID" value="PWQ99608.1"/>
    <property type="molecule type" value="Genomic_DNA"/>
</dbReference>
<dbReference type="CDD" id="cd05466">
    <property type="entry name" value="PBP2_LTTR_substrate"/>
    <property type="match status" value="1"/>
</dbReference>
<dbReference type="OrthoDB" id="9803735at2"/>
<dbReference type="AlphaFoldDB" id="A0A317CM50"/>
<dbReference type="Proteomes" id="UP000245506">
    <property type="component" value="Unassembled WGS sequence"/>
</dbReference>
<evidence type="ECO:0000313" key="6">
    <source>
        <dbReference type="EMBL" id="PWQ99608.1"/>
    </source>
</evidence>
<protein>
    <submittedName>
        <fullName evidence="6">LysR family transcriptional regulator</fullName>
    </submittedName>
</protein>
<comment type="similarity">
    <text evidence="1">Belongs to the LysR transcriptional regulatory family.</text>
</comment>
<comment type="caution">
    <text evidence="6">The sequence shown here is derived from an EMBL/GenBank/DDBJ whole genome shotgun (WGS) entry which is preliminary data.</text>
</comment>
<dbReference type="SUPFAM" id="SSF53850">
    <property type="entry name" value="Periplasmic binding protein-like II"/>
    <property type="match status" value="1"/>
</dbReference>
<dbReference type="Gene3D" id="3.40.190.290">
    <property type="match status" value="1"/>
</dbReference>